<dbReference type="SUPFAM" id="SSF52540">
    <property type="entry name" value="P-loop containing nucleoside triphosphate hydrolases"/>
    <property type="match status" value="1"/>
</dbReference>
<evidence type="ECO:0000256" key="7">
    <source>
        <dbReference type="PROSITE-ProRule" id="PRU00283"/>
    </source>
</evidence>
<keyword evidence="5 8" id="KW-0175">Coiled coil</keyword>
<evidence type="ECO:0000256" key="1">
    <source>
        <dbReference type="ARBA" id="ARBA00007310"/>
    </source>
</evidence>
<dbReference type="InterPro" id="IPR019821">
    <property type="entry name" value="Kinesin_motor_CS"/>
</dbReference>
<dbReference type="CDD" id="cd01374">
    <property type="entry name" value="KISc_CENP_E"/>
    <property type="match status" value="1"/>
</dbReference>
<protein>
    <recommendedName>
        <fullName evidence="10">Kinesin motor domain-containing protein</fullName>
    </recommendedName>
</protein>
<evidence type="ECO:0000256" key="8">
    <source>
        <dbReference type="SAM" id="Coils"/>
    </source>
</evidence>
<feature type="coiled-coil region" evidence="8">
    <location>
        <begin position="348"/>
        <end position="422"/>
    </location>
</feature>
<evidence type="ECO:0000256" key="6">
    <source>
        <dbReference type="ARBA" id="ARBA00023175"/>
    </source>
</evidence>
<evidence type="ECO:0000313" key="11">
    <source>
        <dbReference type="EMBL" id="KAK4778111.1"/>
    </source>
</evidence>
<sequence>MVEETVIGSTPAEEKIFVSVRLRPLNEKEIARNDVSDWECINGDTIIYKSTLSVSDRSVYPNAYTFDKVFGCGSSTRQVYEDGAKEVALAVVSGINASVFAYGQTSSGKTYTMSGITEYAIADIYNYIGQHKEREFILKFSAMEIYNESVRDLLSDDITPLRLLDDPERGTVVEKLTEEPLKDWNHFQKLLSVCEAQRQIGETALNETSSRSHQILRLIIESSASEFSGRDNSSMLAATVNFVDLAGSERASQSLSAGTRLKEGCHINRSLLTLGTVIRKLSKGRTGHIPFRDSKLTRILQSSLGGNAKTSIICTMSPARSHVEQSRNTLLFASCAKEVTTNAQVNVVMSDKALLKHLQRELARLENELRSPGLSTVKSDSDALLREKDLHIQELKNDIAELIQQRNQLQSEVEELRRLMEDGGYSTVQEYSSYQKLRVRSSWDYENSTSYKPIDPECMNIGIRSFDASQYSDGHSGTDSEEQAVRIPEFDVNSSGSDAFSRLSIPVLGAGHTHILSQDESGECKDDDSEEFCKVVRCIEMEEVPSSMHLGSNNSMTYIQKPQSNQLSYLMSKEENSMDLENLNNGDEAQPESQGLSNCKEINQLESLSYAFVSLSPEQSNDNLQEKELPSSKGFKKLIRSRSCKASLMESLYLSFNEKVEVNAGIAPSEYEKDSPGSPEIYQRRFCSLNDAAPNTLSRSSSQKSMDITECNRHEYQVSRISTDEECQTKICSLDDDDDAHNNLGRSISPSSGNSAQTDRLEFQVARISTDEGYQRKICSMSNDVPNTLSRSISQKSDVSAESNRNGYQVARIRRDDENNFEFRSDEKNCSVKFSSYLNNQCPNEEIRKIEISDDEENRNSCSSVSETENTTHAHKKAQPVDTEIQEPNEHNILASSVRNVRDVGLDPMQQDPQSPEQWHLQFRMIQKNIIELWDACNVSLVHRTYFFLLFKGDPADSIYLEVELRRLYFLKGTFDRGSQTVEGGRTLSAPSSMRDLRRERQMLSKQLQRKLPTVDREKLFLRWGIGLESRNRSLQLAHRMWTRTDDLDHISDSASMVAMLVDFVLPEQAPKEMFSLNFSPQIYGRRPSIFRKRVLSLL</sequence>
<dbReference type="GO" id="GO:0008017">
    <property type="term" value="F:microtubule binding"/>
    <property type="evidence" value="ECO:0007669"/>
    <property type="project" value="InterPro"/>
</dbReference>
<reference evidence="11 12" key="1">
    <citation type="journal article" date="2023" name="Hortic Res">
        <title>Pangenome of water caltrop reveals structural variations and asymmetric subgenome divergence after allopolyploidization.</title>
        <authorList>
            <person name="Zhang X."/>
            <person name="Chen Y."/>
            <person name="Wang L."/>
            <person name="Yuan Y."/>
            <person name="Fang M."/>
            <person name="Shi L."/>
            <person name="Lu R."/>
            <person name="Comes H.P."/>
            <person name="Ma Y."/>
            <person name="Chen Y."/>
            <person name="Huang G."/>
            <person name="Zhou Y."/>
            <person name="Zheng Z."/>
            <person name="Qiu Y."/>
        </authorList>
    </citation>
    <scope>NUCLEOTIDE SEQUENCE [LARGE SCALE GENOMIC DNA]</scope>
    <source>
        <tissue evidence="11">Roots</tissue>
    </source>
</reference>
<name>A0AAN7QV60_9MYRT</name>
<evidence type="ECO:0000256" key="4">
    <source>
        <dbReference type="ARBA" id="ARBA00022840"/>
    </source>
</evidence>
<dbReference type="PRINTS" id="PR00380">
    <property type="entry name" value="KINESINHEAVY"/>
</dbReference>
<feature type="binding site" evidence="7">
    <location>
        <begin position="103"/>
        <end position="110"/>
    </location>
    <ligand>
        <name>ATP</name>
        <dbReference type="ChEBI" id="CHEBI:30616"/>
    </ligand>
</feature>
<feature type="compositionally biased region" description="Polar residues" evidence="9">
    <location>
        <begin position="744"/>
        <end position="758"/>
    </location>
</feature>
<dbReference type="InterPro" id="IPR027640">
    <property type="entry name" value="Kinesin-like_fam"/>
</dbReference>
<keyword evidence="6 7" id="KW-0505">Motor protein</keyword>
<keyword evidence="4 7" id="KW-0067">ATP-binding</keyword>
<dbReference type="PANTHER" id="PTHR47968">
    <property type="entry name" value="CENTROMERE PROTEIN E"/>
    <property type="match status" value="1"/>
</dbReference>
<feature type="region of interest" description="Disordered" evidence="9">
    <location>
        <begin position="855"/>
        <end position="879"/>
    </location>
</feature>
<keyword evidence="2" id="KW-0493">Microtubule</keyword>
<keyword evidence="3 7" id="KW-0547">Nucleotide-binding</keyword>
<dbReference type="InterPro" id="IPR036961">
    <property type="entry name" value="Kinesin_motor_dom_sf"/>
</dbReference>
<dbReference type="InterPro" id="IPR027417">
    <property type="entry name" value="P-loop_NTPase"/>
</dbReference>
<evidence type="ECO:0000256" key="3">
    <source>
        <dbReference type="ARBA" id="ARBA00022741"/>
    </source>
</evidence>
<dbReference type="EMBL" id="JAXIOK010000002">
    <property type="protein sequence ID" value="KAK4778111.1"/>
    <property type="molecule type" value="Genomic_DNA"/>
</dbReference>
<evidence type="ECO:0000256" key="5">
    <source>
        <dbReference type="ARBA" id="ARBA00023054"/>
    </source>
</evidence>
<dbReference type="Pfam" id="PF00225">
    <property type="entry name" value="Kinesin"/>
    <property type="match status" value="1"/>
</dbReference>
<dbReference type="Gene3D" id="3.40.850.10">
    <property type="entry name" value="Kinesin motor domain"/>
    <property type="match status" value="1"/>
</dbReference>
<dbReference type="Proteomes" id="UP001345219">
    <property type="component" value="Chromosome 14"/>
</dbReference>
<evidence type="ECO:0000259" key="10">
    <source>
        <dbReference type="PROSITE" id="PS50067"/>
    </source>
</evidence>
<gene>
    <name evidence="11" type="ORF">SAY87_018298</name>
</gene>
<dbReference type="Pfam" id="PF11995">
    <property type="entry name" value="DUF3490"/>
    <property type="match status" value="1"/>
</dbReference>
<evidence type="ECO:0000256" key="9">
    <source>
        <dbReference type="SAM" id="MobiDB-lite"/>
    </source>
</evidence>
<keyword evidence="12" id="KW-1185">Reference proteome</keyword>
<dbReference type="FunFam" id="3.40.850.10:FF:000016">
    <property type="entry name" value="Kinesin-like protein"/>
    <property type="match status" value="1"/>
</dbReference>
<dbReference type="InterPro" id="IPR021881">
    <property type="entry name" value="NACK_C"/>
</dbReference>
<dbReference type="AlphaFoldDB" id="A0AAN7QV60"/>
<organism evidence="11 12">
    <name type="scientific">Trapa incisa</name>
    <dbReference type="NCBI Taxonomy" id="236973"/>
    <lineage>
        <taxon>Eukaryota</taxon>
        <taxon>Viridiplantae</taxon>
        <taxon>Streptophyta</taxon>
        <taxon>Embryophyta</taxon>
        <taxon>Tracheophyta</taxon>
        <taxon>Spermatophyta</taxon>
        <taxon>Magnoliopsida</taxon>
        <taxon>eudicotyledons</taxon>
        <taxon>Gunneridae</taxon>
        <taxon>Pentapetalae</taxon>
        <taxon>rosids</taxon>
        <taxon>malvids</taxon>
        <taxon>Myrtales</taxon>
        <taxon>Lythraceae</taxon>
        <taxon>Trapa</taxon>
    </lineage>
</organism>
<proteinExistence type="inferred from homology"/>
<dbReference type="InterPro" id="IPR001752">
    <property type="entry name" value="Kinesin_motor_dom"/>
</dbReference>
<evidence type="ECO:0000313" key="12">
    <source>
        <dbReference type="Proteomes" id="UP001345219"/>
    </source>
</evidence>
<feature type="compositionally biased region" description="Polar residues" evidence="9">
    <location>
        <begin position="860"/>
        <end position="871"/>
    </location>
</feature>
<dbReference type="GO" id="GO:0005874">
    <property type="term" value="C:microtubule"/>
    <property type="evidence" value="ECO:0007669"/>
    <property type="project" value="UniProtKB-KW"/>
</dbReference>
<feature type="domain" description="Kinesin motor" evidence="10">
    <location>
        <begin position="15"/>
        <end position="339"/>
    </location>
</feature>
<accession>A0AAN7QV60</accession>
<dbReference type="PROSITE" id="PS00411">
    <property type="entry name" value="KINESIN_MOTOR_1"/>
    <property type="match status" value="1"/>
</dbReference>
<evidence type="ECO:0000256" key="2">
    <source>
        <dbReference type="ARBA" id="ARBA00022701"/>
    </source>
</evidence>
<dbReference type="GO" id="GO:0005524">
    <property type="term" value="F:ATP binding"/>
    <property type="evidence" value="ECO:0007669"/>
    <property type="project" value="UniProtKB-UniRule"/>
</dbReference>
<comment type="caution">
    <text evidence="11">The sequence shown here is derived from an EMBL/GenBank/DDBJ whole genome shotgun (WGS) entry which is preliminary data.</text>
</comment>
<dbReference type="GO" id="GO:0007018">
    <property type="term" value="P:microtubule-based movement"/>
    <property type="evidence" value="ECO:0007669"/>
    <property type="project" value="InterPro"/>
</dbReference>
<comment type="similarity">
    <text evidence="1">Belongs to the TRAFAC class myosin-kinesin ATPase superfamily. Kinesin family. KIN-7 subfamily.</text>
</comment>
<dbReference type="PANTHER" id="PTHR47968:SF55">
    <property type="entry name" value="KINESIN-LIKE PROTEIN KIN-7H"/>
    <property type="match status" value="1"/>
</dbReference>
<dbReference type="GO" id="GO:0003777">
    <property type="term" value="F:microtubule motor activity"/>
    <property type="evidence" value="ECO:0007669"/>
    <property type="project" value="InterPro"/>
</dbReference>
<feature type="region of interest" description="Disordered" evidence="9">
    <location>
        <begin position="738"/>
        <end position="759"/>
    </location>
</feature>
<dbReference type="PROSITE" id="PS50067">
    <property type="entry name" value="KINESIN_MOTOR_2"/>
    <property type="match status" value="1"/>
</dbReference>
<dbReference type="SMART" id="SM00129">
    <property type="entry name" value="KISc"/>
    <property type="match status" value="1"/>
</dbReference>